<evidence type="ECO:0000256" key="3">
    <source>
        <dbReference type="ARBA" id="ARBA00023004"/>
    </source>
</evidence>
<dbReference type="PANTHER" id="PTHR21281">
    <property type="entry name" value="CYTOCHROME B5 DOMAIN-CONTAINING PROTEIN 1"/>
    <property type="match status" value="1"/>
</dbReference>
<evidence type="ECO:0000256" key="4">
    <source>
        <dbReference type="ARBA" id="ARBA00038168"/>
    </source>
</evidence>
<evidence type="ECO:0000256" key="2">
    <source>
        <dbReference type="ARBA" id="ARBA00022723"/>
    </source>
</evidence>
<evidence type="ECO:0000256" key="1">
    <source>
        <dbReference type="ARBA" id="ARBA00022617"/>
    </source>
</evidence>
<gene>
    <name evidence="5" type="primary">cyb5d1</name>
    <name evidence="5" type="ORF">NPIL_157001</name>
</gene>
<reference evidence="5" key="1">
    <citation type="submission" date="2020-08" db="EMBL/GenBank/DDBJ databases">
        <title>Multicomponent nature underlies the extraordinary mechanical properties of spider dragline silk.</title>
        <authorList>
            <person name="Kono N."/>
            <person name="Nakamura H."/>
            <person name="Mori M."/>
            <person name="Yoshida Y."/>
            <person name="Ohtoshi R."/>
            <person name="Malay A.D."/>
            <person name="Moran D.A.P."/>
            <person name="Tomita M."/>
            <person name="Numata K."/>
            <person name="Arakawa K."/>
        </authorList>
    </citation>
    <scope>NUCLEOTIDE SEQUENCE</scope>
</reference>
<comment type="caution">
    <text evidence="5">The sequence shown here is derived from an EMBL/GenBank/DDBJ whole genome shotgun (WGS) entry which is preliminary data.</text>
</comment>
<evidence type="ECO:0000313" key="6">
    <source>
        <dbReference type="Proteomes" id="UP000887013"/>
    </source>
</evidence>
<dbReference type="EMBL" id="BMAW01107245">
    <property type="protein sequence ID" value="GFT28380.1"/>
    <property type="molecule type" value="Genomic_DNA"/>
</dbReference>
<sequence>MCPIVMRDTLTVNHFIDTIKGEEVFPLITFGGKDISHFFDDQKEVKYHVNPETDKIDAFAPFGAFIDIPPQERIEDNFLKRRIQDEKMADKLMERITKQRLNKRNNNYSILKLSVMDMKLEDANVPWWQDEKYVIGLLTDKSRWIKIKNMLTKETILLEVCQYFLIILMQVMVCSEETIDEILLRYLKFNRHARSYTWKYMGQKLITRATLEQNGVPDYDFKTEKLRLNADDYISTINLYFNDDLTEM</sequence>
<evidence type="ECO:0000313" key="5">
    <source>
        <dbReference type="EMBL" id="GFT28380.1"/>
    </source>
</evidence>
<organism evidence="5 6">
    <name type="scientific">Nephila pilipes</name>
    <name type="common">Giant wood spider</name>
    <name type="synonym">Nephila maculata</name>
    <dbReference type="NCBI Taxonomy" id="299642"/>
    <lineage>
        <taxon>Eukaryota</taxon>
        <taxon>Metazoa</taxon>
        <taxon>Ecdysozoa</taxon>
        <taxon>Arthropoda</taxon>
        <taxon>Chelicerata</taxon>
        <taxon>Arachnida</taxon>
        <taxon>Araneae</taxon>
        <taxon>Araneomorphae</taxon>
        <taxon>Entelegynae</taxon>
        <taxon>Araneoidea</taxon>
        <taxon>Nephilidae</taxon>
        <taxon>Nephila</taxon>
    </lineage>
</organism>
<dbReference type="OrthoDB" id="260091at2759"/>
<comment type="similarity">
    <text evidence="4">Belongs to the cytochrome b5 family.</text>
</comment>
<dbReference type="AlphaFoldDB" id="A0A8X6NR78"/>
<keyword evidence="3" id="KW-0408">Iron</keyword>
<dbReference type="Proteomes" id="UP000887013">
    <property type="component" value="Unassembled WGS sequence"/>
</dbReference>
<protein>
    <submittedName>
        <fullName evidence="5">Cytochrome b5 domain-containing protein 1</fullName>
    </submittedName>
</protein>
<accession>A0A8X6NR78</accession>
<dbReference type="InterPro" id="IPR052320">
    <property type="entry name" value="Cytochrome_b5_domain"/>
</dbReference>
<proteinExistence type="inferred from homology"/>
<keyword evidence="2" id="KW-0479">Metal-binding</keyword>
<dbReference type="GO" id="GO:0046872">
    <property type="term" value="F:metal ion binding"/>
    <property type="evidence" value="ECO:0007669"/>
    <property type="project" value="UniProtKB-KW"/>
</dbReference>
<keyword evidence="6" id="KW-1185">Reference proteome</keyword>
<dbReference type="PANTHER" id="PTHR21281:SF0">
    <property type="entry name" value="CYTOCHROME B5 DOMAIN-CONTAINING PROTEIN 1"/>
    <property type="match status" value="1"/>
</dbReference>
<keyword evidence="1" id="KW-0349">Heme</keyword>
<name>A0A8X6NR78_NEPPI</name>